<comment type="caution">
    <text evidence="9">The sequence shown here is derived from an EMBL/GenBank/DDBJ whole genome shotgun (WGS) entry which is preliminary data.</text>
</comment>
<keyword evidence="2" id="KW-1003">Cell membrane</keyword>
<evidence type="ECO:0000256" key="5">
    <source>
        <dbReference type="ARBA" id="ARBA00023136"/>
    </source>
</evidence>
<dbReference type="PANTHER" id="PTHR30572">
    <property type="entry name" value="MEMBRANE COMPONENT OF TRANSPORTER-RELATED"/>
    <property type="match status" value="1"/>
</dbReference>
<dbReference type="PANTHER" id="PTHR30572:SF4">
    <property type="entry name" value="ABC TRANSPORTER PERMEASE YTRF"/>
    <property type="match status" value="1"/>
</dbReference>
<protein>
    <submittedName>
        <fullName evidence="9">Putative ABC transporter permease YknZ</fullName>
    </submittedName>
</protein>
<gene>
    <name evidence="9" type="primary">yknZ_10</name>
    <name evidence="9" type="ORF">SDC9_189644</name>
</gene>
<dbReference type="Pfam" id="PF02687">
    <property type="entry name" value="FtsX"/>
    <property type="match status" value="1"/>
</dbReference>
<evidence type="ECO:0000256" key="7">
    <source>
        <dbReference type="SAM" id="Phobius"/>
    </source>
</evidence>
<evidence type="ECO:0000313" key="9">
    <source>
        <dbReference type="EMBL" id="MPN42088.1"/>
    </source>
</evidence>
<keyword evidence="4 7" id="KW-1133">Transmembrane helix</keyword>
<keyword evidence="3 7" id="KW-0812">Transmembrane</keyword>
<sequence>MVYNKDSGTKAYIPYSLAYQIQDSSIGFKNLTVVPREEVDAKEFLISTSAYFESYYVSNEKITAVTSSMASMLKSMNKMLDQIKLGIGGVAAISLLVGGIGVMNIMMVSVTERTREIGIRMALGAKGSIIRFQFLVEAMMVSLCGGIIGIVMGLSIGAIVANVMKYQAKPSLFVILSSVLFSLAIGMFFGYMPANKASQLDPIEALRYE</sequence>
<evidence type="ECO:0000256" key="4">
    <source>
        <dbReference type="ARBA" id="ARBA00022989"/>
    </source>
</evidence>
<comment type="subcellular location">
    <subcellularLocation>
        <location evidence="1">Cell membrane</location>
        <topology evidence="1">Multi-pass membrane protein</topology>
    </subcellularLocation>
</comment>
<name>A0A645HSR1_9ZZZZ</name>
<organism evidence="9">
    <name type="scientific">bioreactor metagenome</name>
    <dbReference type="NCBI Taxonomy" id="1076179"/>
    <lineage>
        <taxon>unclassified sequences</taxon>
        <taxon>metagenomes</taxon>
        <taxon>ecological metagenomes</taxon>
    </lineage>
</organism>
<reference evidence="9" key="1">
    <citation type="submission" date="2019-08" db="EMBL/GenBank/DDBJ databases">
        <authorList>
            <person name="Kucharzyk K."/>
            <person name="Murdoch R.W."/>
            <person name="Higgins S."/>
            <person name="Loffler F."/>
        </authorList>
    </citation>
    <scope>NUCLEOTIDE SEQUENCE</scope>
</reference>
<accession>A0A645HSR1</accession>
<dbReference type="GO" id="GO:0022857">
    <property type="term" value="F:transmembrane transporter activity"/>
    <property type="evidence" value="ECO:0007669"/>
    <property type="project" value="TreeGrafter"/>
</dbReference>
<feature type="domain" description="ABC3 transporter permease C-terminal" evidence="8">
    <location>
        <begin position="90"/>
        <end position="202"/>
    </location>
</feature>
<dbReference type="AlphaFoldDB" id="A0A645HSR1"/>
<keyword evidence="5 7" id="KW-0472">Membrane</keyword>
<feature type="transmembrane region" description="Helical" evidence="7">
    <location>
        <begin position="85"/>
        <end position="110"/>
    </location>
</feature>
<evidence type="ECO:0000256" key="2">
    <source>
        <dbReference type="ARBA" id="ARBA00022475"/>
    </source>
</evidence>
<dbReference type="InterPro" id="IPR050250">
    <property type="entry name" value="Macrolide_Exporter_MacB"/>
</dbReference>
<evidence type="ECO:0000256" key="3">
    <source>
        <dbReference type="ARBA" id="ARBA00022692"/>
    </source>
</evidence>
<evidence type="ECO:0000256" key="6">
    <source>
        <dbReference type="ARBA" id="ARBA00038076"/>
    </source>
</evidence>
<feature type="transmembrane region" description="Helical" evidence="7">
    <location>
        <begin position="172"/>
        <end position="192"/>
    </location>
</feature>
<evidence type="ECO:0000259" key="8">
    <source>
        <dbReference type="Pfam" id="PF02687"/>
    </source>
</evidence>
<proteinExistence type="inferred from homology"/>
<comment type="similarity">
    <text evidence="6">Belongs to the ABC-4 integral membrane protein family.</text>
</comment>
<dbReference type="EMBL" id="VSSQ01099574">
    <property type="protein sequence ID" value="MPN42088.1"/>
    <property type="molecule type" value="Genomic_DNA"/>
</dbReference>
<evidence type="ECO:0000256" key="1">
    <source>
        <dbReference type="ARBA" id="ARBA00004651"/>
    </source>
</evidence>
<dbReference type="GO" id="GO:0005886">
    <property type="term" value="C:plasma membrane"/>
    <property type="evidence" value="ECO:0007669"/>
    <property type="project" value="UniProtKB-SubCell"/>
</dbReference>
<feature type="transmembrane region" description="Helical" evidence="7">
    <location>
        <begin position="130"/>
        <end position="160"/>
    </location>
</feature>
<dbReference type="InterPro" id="IPR003838">
    <property type="entry name" value="ABC3_permease_C"/>
</dbReference>